<protein>
    <recommendedName>
        <fullName evidence="7">Ribosomal RNA small subunit methyltransferase A</fullName>
        <ecNumber evidence="7">2.1.1.182</ecNumber>
    </recommendedName>
    <alternativeName>
        <fullName evidence="7">16S rRNA (adenine(1518)-N(6)/adenine(1519)-N(6))-dimethyltransferase</fullName>
    </alternativeName>
    <alternativeName>
        <fullName evidence="7">16S rRNA dimethyladenosine transferase</fullName>
    </alternativeName>
    <alternativeName>
        <fullName evidence="7">16S rRNA dimethylase</fullName>
    </alternativeName>
    <alternativeName>
        <fullName evidence="7">S-adenosylmethionine-6-N', N'-adenosyl(rRNA) dimethyltransferase</fullName>
    </alternativeName>
</protein>
<dbReference type="GO" id="GO:0003723">
    <property type="term" value="F:RNA binding"/>
    <property type="evidence" value="ECO:0007669"/>
    <property type="project" value="UniProtKB-UniRule"/>
</dbReference>
<dbReference type="GO" id="GO:0052908">
    <property type="term" value="F:16S rRNA (adenine(1518)-N(6)/adenine(1519)-N(6))-dimethyltransferase activity"/>
    <property type="evidence" value="ECO:0007669"/>
    <property type="project" value="UniProtKB-EC"/>
</dbReference>
<evidence type="ECO:0000313" key="11">
    <source>
        <dbReference type="Proteomes" id="UP000199053"/>
    </source>
</evidence>
<dbReference type="InterPro" id="IPR011530">
    <property type="entry name" value="rRNA_adenine_dimethylase"/>
</dbReference>
<dbReference type="PANTHER" id="PTHR11727">
    <property type="entry name" value="DIMETHYLADENOSINE TRANSFERASE"/>
    <property type="match status" value="1"/>
</dbReference>
<dbReference type="InterPro" id="IPR020598">
    <property type="entry name" value="rRNA_Ade_methylase_Trfase_N"/>
</dbReference>
<comment type="similarity">
    <text evidence="7">Belongs to the class I-like SAM-binding methyltransferase superfamily. rRNA adenine N(6)-methyltransferase family. RsmA subfamily.</text>
</comment>
<feature type="binding site" evidence="7 8">
    <location>
        <position position="63"/>
    </location>
    <ligand>
        <name>S-adenosyl-L-methionine</name>
        <dbReference type="ChEBI" id="CHEBI:59789"/>
    </ligand>
</feature>
<comment type="function">
    <text evidence="7">Specifically dimethylates two adjacent adenosines (A1518 and A1519) in the loop of a conserved hairpin near the 3'-end of 16S rRNA in the 30S particle. May play a critical role in biogenesis of 30S subunits.</text>
</comment>
<dbReference type="EMBL" id="FNGA01000003">
    <property type="protein sequence ID" value="SDL14016.1"/>
    <property type="molecule type" value="Genomic_DNA"/>
</dbReference>
<dbReference type="RefSeq" id="WP_092161080.1">
    <property type="nucleotide sequence ID" value="NZ_FNGA01000003.1"/>
</dbReference>
<keyword evidence="2 7" id="KW-0698">rRNA processing</keyword>
<evidence type="ECO:0000256" key="7">
    <source>
        <dbReference type="HAMAP-Rule" id="MF_00607"/>
    </source>
</evidence>
<evidence type="ECO:0000256" key="4">
    <source>
        <dbReference type="ARBA" id="ARBA00022679"/>
    </source>
</evidence>
<comment type="subcellular location">
    <subcellularLocation>
        <location evidence="7">Cytoplasm</location>
    </subcellularLocation>
</comment>
<sequence>MEVRHKAKKSLGQNFLQDDNIARKIVDSLKISEGDSVIEIGPGRGALTKHILEASPKKLMLIEMDRYLAPALAEEYPTAEVVQEDALKFLWEELDSGENWKIIGNLPYNVASKIMWDIASKSPAVNCVFMVQHEVGLRITAKQGSRKYGGISAWIQSFCQTQYLFQVPPTVFKPKPKVDSAVIKFYSLPNSEKPSDPEGLANLIKFCFQYRRKQLGNTLKSFVSDSLLQWMEEEGLTLKDRPEALSPLQFQGLYNCIKKDFPS</sequence>
<feature type="binding site" evidence="7 8">
    <location>
        <position position="16"/>
    </location>
    <ligand>
        <name>S-adenosyl-L-methionine</name>
        <dbReference type="ChEBI" id="CHEBI:59789"/>
    </ligand>
</feature>
<proteinExistence type="inferred from homology"/>
<keyword evidence="6 7" id="KW-0694">RNA-binding</keyword>
<dbReference type="InterPro" id="IPR020596">
    <property type="entry name" value="rRNA_Ade_Mease_Trfase_CS"/>
</dbReference>
<keyword evidence="3 7" id="KW-0489">Methyltransferase</keyword>
<feature type="binding site" evidence="7 8">
    <location>
        <position position="105"/>
    </location>
    <ligand>
        <name>S-adenosyl-L-methionine</name>
        <dbReference type="ChEBI" id="CHEBI:59789"/>
    </ligand>
</feature>
<feature type="binding site" evidence="7 8">
    <location>
        <position position="85"/>
    </location>
    <ligand>
        <name>S-adenosyl-L-methionine</name>
        <dbReference type="ChEBI" id="CHEBI:59789"/>
    </ligand>
</feature>
<gene>
    <name evidence="7" type="primary">rsmA</name>
    <name evidence="7" type="synonym">ksgA</name>
    <name evidence="10" type="ORF">SAMN05660337_2230</name>
</gene>
<feature type="binding site" evidence="7 8">
    <location>
        <position position="41"/>
    </location>
    <ligand>
        <name>S-adenosyl-L-methionine</name>
        <dbReference type="ChEBI" id="CHEBI:59789"/>
    </ligand>
</feature>
<dbReference type="SMART" id="SM00650">
    <property type="entry name" value="rADc"/>
    <property type="match status" value="1"/>
</dbReference>
<dbReference type="HAMAP" id="MF_00607">
    <property type="entry name" value="16SrRNA_methyltr_A"/>
    <property type="match status" value="1"/>
</dbReference>
<name>A0A1G9HMK2_9BACT</name>
<organism evidence="10 11">
    <name type="scientific">Maridesulfovibrio ferrireducens</name>
    <dbReference type="NCBI Taxonomy" id="246191"/>
    <lineage>
        <taxon>Bacteria</taxon>
        <taxon>Pseudomonadati</taxon>
        <taxon>Thermodesulfobacteriota</taxon>
        <taxon>Desulfovibrionia</taxon>
        <taxon>Desulfovibrionales</taxon>
        <taxon>Desulfovibrionaceae</taxon>
        <taxon>Maridesulfovibrio</taxon>
    </lineage>
</organism>
<dbReference type="NCBIfam" id="TIGR00755">
    <property type="entry name" value="ksgA"/>
    <property type="match status" value="1"/>
</dbReference>
<dbReference type="AlphaFoldDB" id="A0A1G9HMK2"/>
<dbReference type="InterPro" id="IPR001737">
    <property type="entry name" value="KsgA/Erm"/>
</dbReference>
<dbReference type="PROSITE" id="PS01131">
    <property type="entry name" value="RRNA_A_DIMETH"/>
    <property type="match status" value="1"/>
</dbReference>
<accession>A0A1G9HMK2</accession>
<keyword evidence="5 7" id="KW-0949">S-adenosyl-L-methionine</keyword>
<dbReference type="OrthoDB" id="9814755at2"/>
<dbReference type="PANTHER" id="PTHR11727:SF7">
    <property type="entry name" value="DIMETHYLADENOSINE TRANSFERASE-RELATED"/>
    <property type="match status" value="1"/>
</dbReference>
<evidence type="ECO:0000256" key="5">
    <source>
        <dbReference type="ARBA" id="ARBA00022691"/>
    </source>
</evidence>
<evidence type="ECO:0000256" key="3">
    <source>
        <dbReference type="ARBA" id="ARBA00022603"/>
    </source>
</evidence>
<dbReference type="STRING" id="246191.SAMN05660337_2230"/>
<evidence type="ECO:0000259" key="9">
    <source>
        <dbReference type="SMART" id="SM00650"/>
    </source>
</evidence>
<evidence type="ECO:0000256" key="6">
    <source>
        <dbReference type="ARBA" id="ARBA00022884"/>
    </source>
</evidence>
<dbReference type="Proteomes" id="UP000199053">
    <property type="component" value="Unassembled WGS sequence"/>
</dbReference>
<keyword evidence="11" id="KW-1185">Reference proteome</keyword>
<comment type="catalytic activity">
    <reaction evidence="7">
        <text>adenosine(1518)/adenosine(1519) in 16S rRNA + 4 S-adenosyl-L-methionine = N(6)-dimethyladenosine(1518)/N(6)-dimethyladenosine(1519) in 16S rRNA + 4 S-adenosyl-L-homocysteine + 4 H(+)</text>
        <dbReference type="Rhea" id="RHEA:19609"/>
        <dbReference type="Rhea" id="RHEA-COMP:10232"/>
        <dbReference type="Rhea" id="RHEA-COMP:10233"/>
        <dbReference type="ChEBI" id="CHEBI:15378"/>
        <dbReference type="ChEBI" id="CHEBI:57856"/>
        <dbReference type="ChEBI" id="CHEBI:59789"/>
        <dbReference type="ChEBI" id="CHEBI:74411"/>
        <dbReference type="ChEBI" id="CHEBI:74493"/>
        <dbReference type="EC" id="2.1.1.182"/>
    </reaction>
</comment>
<evidence type="ECO:0000256" key="1">
    <source>
        <dbReference type="ARBA" id="ARBA00022490"/>
    </source>
</evidence>
<reference evidence="11" key="1">
    <citation type="submission" date="2016-10" db="EMBL/GenBank/DDBJ databases">
        <authorList>
            <person name="Varghese N."/>
            <person name="Submissions S."/>
        </authorList>
    </citation>
    <scope>NUCLEOTIDE SEQUENCE [LARGE SCALE GENOMIC DNA]</scope>
    <source>
        <strain evidence="11">DSM 16995</strain>
    </source>
</reference>
<feature type="binding site" evidence="7 8">
    <location>
        <position position="14"/>
    </location>
    <ligand>
        <name>S-adenosyl-L-methionine</name>
        <dbReference type="ChEBI" id="CHEBI:59789"/>
    </ligand>
</feature>
<keyword evidence="4 7" id="KW-0808">Transferase</keyword>
<dbReference type="Pfam" id="PF00398">
    <property type="entry name" value="RrnaAD"/>
    <property type="match status" value="1"/>
</dbReference>
<evidence type="ECO:0000313" key="10">
    <source>
        <dbReference type="EMBL" id="SDL14016.1"/>
    </source>
</evidence>
<dbReference type="EC" id="2.1.1.182" evidence="7"/>
<evidence type="ECO:0000256" key="8">
    <source>
        <dbReference type="PROSITE-ProRule" id="PRU01026"/>
    </source>
</evidence>
<evidence type="ECO:0000256" key="2">
    <source>
        <dbReference type="ARBA" id="ARBA00022552"/>
    </source>
</evidence>
<feature type="domain" description="Ribosomal RNA adenine methylase transferase N-terminal" evidence="9">
    <location>
        <begin position="21"/>
        <end position="189"/>
    </location>
</feature>
<dbReference type="SUPFAM" id="SSF53335">
    <property type="entry name" value="S-adenosyl-L-methionine-dependent methyltransferases"/>
    <property type="match status" value="1"/>
</dbReference>
<dbReference type="GO" id="GO:0005829">
    <property type="term" value="C:cytosol"/>
    <property type="evidence" value="ECO:0007669"/>
    <property type="project" value="TreeGrafter"/>
</dbReference>
<dbReference type="Gene3D" id="1.10.8.100">
    <property type="entry name" value="Ribosomal RNA adenine dimethylase-like, domain 2"/>
    <property type="match status" value="1"/>
</dbReference>
<dbReference type="InterPro" id="IPR029063">
    <property type="entry name" value="SAM-dependent_MTases_sf"/>
</dbReference>
<dbReference type="PROSITE" id="PS51689">
    <property type="entry name" value="SAM_RNA_A_N6_MT"/>
    <property type="match status" value="1"/>
</dbReference>
<keyword evidence="1 7" id="KW-0963">Cytoplasm</keyword>
<dbReference type="Gene3D" id="3.40.50.150">
    <property type="entry name" value="Vaccinia Virus protein VP39"/>
    <property type="match status" value="1"/>
</dbReference>
<dbReference type="InterPro" id="IPR023165">
    <property type="entry name" value="rRNA_Ade_diMease-like_C"/>
</dbReference>